<dbReference type="InterPro" id="IPR013762">
    <property type="entry name" value="Integrase-like_cat_sf"/>
</dbReference>
<dbReference type="InterPro" id="IPR011010">
    <property type="entry name" value="DNA_brk_join_enz"/>
</dbReference>
<dbReference type="Gene3D" id="1.10.443.10">
    <property type="entry name" value="Intergrase catalytic core"/>
    <property type="match status" value="1"/>
</dbReference>
<evidence type="ECO:0000313" key="3">
    <source>
        <dbReference type="Proteomes" id="UP000801492"/>
    </source>
</evidence>
<dbReference type="GO" id="GO:0015074">
    <property type="term" value="P:DNA integration"/>
    <property type="evidence" value="ECO:0007669"/>
    <property type="project" value="InterPro"/>
</dbReference>
<dbReference type="GO" id="GO:0003677">
    <property type="term" value="F:DNA binding"/>
    <property type="evidence" value="ECO:0007669"/>
    <property type="project" value="InterPro"/>
</dbReference>
<dbReference type="EMBL" id="VTPC01003824">
    <property type="protein sequence ID" value="KAF2897976.1"/>
    <property type="molecule type" value="Genomic_DNA"/>
</dbReference>
<dbReference type="GO" id="GO:0006310">
    <property type="term" value="P:DNA recombination"/>
    <property type="evidence" value="ECO:0007669"/>
    <property type="project" value="UniProtKB-KW"/>
</dbReference>
<name>A0A8K0GG56_IGNLU</name>
<evidence type="ECO:0000313" key="2">
    <source>
        <dbReference type="EMBL" id="KAF2897976.1"/>
    </source>
</evidence>
<organism evidence="2 3">
    <name type="scientific">Ignelater luminosus</name>
    <name type="common">Cucubano</name>
    <name type="synonym">Pyrophorus luminosus</name>
    <dbReference type="NCBI Taxonomy" id="2038154"/>
    <lineage>
        <taxon>Eukaryota</taxon>
        <taxon>Metazoa</taxon>
        <taxon>Ecdysozoa</taxon>
        <taxon>Arthropoda</taxon>
        <taxon>Hexapoda</taxon>
        <taxon>Insecta</taxon>
        <taxon>Pterygota</taxon>
        <taxon>Neoptera</taxon>
        <taxon>Endopterygota</taxon>
        <taxon>Coleoptera</taxon>
        <taxon>Polyphaga</taxon>
        <taxon>Elateriformia</taxon>
        <taxon>Elateroidea</taxon>
        <taxon>Elateridae</taxon>
        <taxon>Agrypninae</taxon>
        <taxon>Pyrophorini</taxon>
        <taxon>Ignelater</taxon>
    </lineage>
</organism>
<gene>
    <name evidence="2" type="ORF">ILUMI_08197</name>
</gene>
<dbReference type="AlphaFoldDB" id="A0A8K0GG56"/>
<proteinExistence type="predicted"/>
<protein>
    <submittedName>
        <fullName evidence="2">Uncharacterized protein</fullName>
    </submittedName>
</protein>
<keyword evidence="3" id="KW-1185">Reference proteome</keyword>
<dbReference type="OrthoDB" id="6767093at2759"/>
<reference evidence="2" key="1">
    <citation type="submission" date="2019-08" db="EMBL/GenBank/DDBJ databases">
        <title>The genome of the North American firefly Photinus pyralis.</title>
        <authorList>
            <consortium name="Photinus pyralis genome working group"/>
            <person name="Fallon T.R."/>
            <person name="Sander Lower S.E."/>
            <person name="Weng J.-K."/>
        </authorList>
    </citation>
    <scope>NUCLEOTIDE SEQUENCE</scope>
    <source>
        <strain evidence="2">TRF0915ILg1</strain>
        <tissue evidence="2">Whole body</tissue>
    </source>
</reference>
<keyword evidence="1" id="KW-0233">DNA recombination</keyword>
<sequence length="156" mass="17956">MLEREHIEEFLESAPDEEYLMIKVHVDRCCELTNLKIDDIEDIGSYLLVSIPDTKTNISRRVTIIEEAVSLCKKYILLRPKGLPHRRFFLRYMNQKCTTQAVGINTLAKVPFLNLTNAELQRPTRALHETYVNDCWRIGVLTLQRPNGTVGGGLQQ</sequence>
<dbReference type="Proteomes" id="UP000801492">
    <property type="component" value="Unassembled WGS sequence"/>
</dbReference>
<comment type="caution">
    <text evidence="2">The sequence shown here is derived from an EMBL/GenBank/DDBJ whole genome shotgun (WGS) entry which is preliminary data.</text>
</comment>
<accession>A0A8K0GG56</accession>
<evidence type="ECO:0000256" key="1">
    <source>
        <dbReference type="ARBA" id="ARBA00023172"/>
    </source>
</evidence>
<dbReference type="SUPFAM" id="SSF56349">
    <property type="entry name" value="DNA breaking-rejoining enzymes"/>
    <property type="match status" value="1"/>
</dbReference>